<dbReference type="HAMAP" id="MF_00147_B">
    <property type="entry name" value="TIM_B"/>
    <property type="match status" value="1"/>
</dbReference>
<keyword evidence="6 8" id="KW-0324">Glycolysis</keyword>
<keyword evidence="4 8" id="KW-0312">Gluconeogenesis</keyword>
<feature type="binding site" evidence="8">
    <location>
        <position position="158"/>
    </location>
    <ligand>
        <name>substrate</name>
    </ligand>
</feature>
<comment type="caution">
    <text evidence="8">Lacks conserved residue(s) required for the propagation of feature annotation.</text>
</comment>
<evidence type="ECO:0000313" key="10">
    <source>
        <dbReference type="EMBL" id="MTV40829.1"/>
    </source>
</evidence>
<dbReference type="UniPathway" id="UPA00109">
    <property type="reaction ID" value="UER00189"/>
</dbReference>
<name>A0A6L6PPX5_9BURK</name>
<dbReference type="GO" id="GO:0004807">
    <property type="term" value="F:triose-phosphate isomerase activity"/>
    <property type="evidence" value="ECO:0007669"/>
    <property type="project" value="UniProtKB-UniRule"/>
</dbReference>
<sequence length="203" mass="21595">MLCEARLTGTAIKLGAQDMSEHSAGAHTGEVSAAMLKEFGCAYALVGHSERRTCHHEDDQTIARKTRQAIQSGLTPILCVGETAEQRASGSTEEVLTRQLRSALQSLSPEDLSRLVIAYEPVWAIGTGLTATPEMAQQAHAVIRESVVQRTPILYGGSMKPENALELLSMPDIDGGLIGGASLKADDFIAILRAGQTAASMHQ</sequence>
<comment type="caution">
    <text evidence="10">The sequence shown here is derived from an EMBL/GenBank/DDBJ whole genome shotgun (WGS) entry which is preliminary data.</text>
</comment>
<dbReference type="InterPro" id="IPR022896">
    <property type="entry name" value="TrioseP_Isoase_bac/euk"/>
</dbReference>
<dbReference type="EC" id="5.3.1.1" evidence="8 9"/>
<dbReference type="InterPro" id="IPR013785">
    <property type="entry name" value="Aldolase_TIM"/>
</dbReference>
<dbReference type="SUPFAM" id="SSF51351">
    <property type="entry name" value="Triosephosphate isomerase (TIM)"/>
    <property type="match status" value="1"/>
</dbReference>
<dbReference type="InterPro" id="IPR020861">
    <property type="entry name" value="Triosephosphate_isomerase_AS"/>
</dbReference>
<dbReference type="PROSITE" id="PS00171">
    <property type="entry name" value="TIM_1"/>
    <property type="match status" value="1"/>
</dbReference>
<dbReference type="Proteomes" id="UP000475582">
    <property type="component" value="Unassembled WGS sequence"/>
</dbReference>
<dbReference type="Pfam" id="PF00121">
    <property type="entry name" value="TIM"/>
    <property type="match status" value="1"/>
</dbReference>
<keyword evidence="5 8" id="KW-0963">Cytoplasm</keyword>
<keyword evidence="11" id="KW-1185">Reference proteome</keyword>
<dbReference type="GO" id="GO:0046166">
    <property type="term" value="P:glyceraldehyde-3-phosphate biosynthetic process"/>
    <property type="evidence" value="ECO:0007669"/>
    <property type="project" value="TreeGrafter"/>
</dbReference>
<comment type="pathway">
    <text evidence="8 9">Carbohydrate biosynthesis; gluconeogenesis.</text>
</comment>
<comment type="similarity">
    <text evidence="3 8 9">Belongs to the triosephosphate isomerase family.</text>
</comment>
<evidence type="ECO:0000256" key="1">
    <source>
        <dbReference type="ARBA" id="ARBA00004680"/>
    </source>
</evidence>
<evidence type="ECO:0000256" key="7">
    <source>
        <dbReference type="ARBA" id="ARBA00023235"/>
    </source>
</evidence>
<proteinExistence type="inferred from homology"/>
<feature type="active site" description="Proton acceptor" evidence="8">
    <location>
        <position position="120"/>
    </location>
</feature>
<dbReference type="NCBIfam" id="TIGR00419">
    <property type="entry name" value="tim"/>
    <property type="match status" value="1"/>
</dbReference>
<dbReference type="UniPathway" id="UPA00138"/>
<dbReference type="PANTHER" id="PTHR21139">
    <property type="entry name" value="TRIOSEPHOSPHATE ISOMERASE"/>
    <property type="match status" value="1"/>
</dbReference>
<keyword evidence="7 8" id="KW-0413">Isomerase</keyword>
<evidence type="ECO:0000256" key="9">
    <source>
        <dbReference type="RuleBase" id="RU363013"/>
    </source>
</evidence>
<evidence type="ECO:0000256" key="5">
    <source>
        <dbReference type="ARBA" id="ARBA00022490"/>
    </source>
</evidence>
<comment type="pathway">
    <text evidence="1 8 9">Carbohydrate degradation; glycolysis; D-glyceraldehyde 3-phosphate from glycerone phosphate: step 1/1.</text>
</comment>
<dbReference type="EMBL" id="WNKY01000042">
    <property type="protein sequence ID" value="MTV40829.1"/>
    <property type="molecule type" value="Genomic_DNA"/>
</dbReference>
<dbReference type="PANTHER" id="PTHR21139:SF42">
    <property type="entry name" value="TRIOSEPHOSPHATE ISOMERASE"/>
    <property type="match status" value="1"/>
</dbReference>
<evidence type="ECO:0000256" key="8">
    <source>
        <dbReference type="HAMAP-Rule" id="MF_00147"/>
    </source>
</evidence>
<protein>
    <recommendedName>
        <fullName evidence="8 9">Triosephosphate isomerase</fullName>
        <shortName evidence="8">TIM</shortName>
        <shortName evidence="8">TPI</shortName>
        <ecNumber evidence="8 9">5.3.1.1</ecNumber>
    </recommendedName>
    <alternativeName>
        <fullName evidence="8">Triose-phosphate isomerase</fullName>
    </alternativeName>
</protein>
<dbReference type="InterPro" id="IPR035990">
    <property type="entry name" value="TIM_sf"/>
</dbReference>
<evidence type="ECO:0000256" key="3">
    <source>
        <dbReference type="ARBA" id="ARBA00007422"/>
    </source>
</evidence>
<dbReference type="GO" id="GO:0006094">
    <property type="term" value="P:gluconeogenesis"/>
    <property type="evidence" value="ECO:0007669"/>
    <property type="project" value="UniProtKB-UniRule"/>
</dbReference>
<comment type="subcellular location">
    <subcellularLocation>
        <location evidence="8 9">Cytoplasm</location>
    </subcellularLocation>
</comment>
<dbReference type="GO" id="GO:0006096">
    <property type="term" value="P:glycolytic process"/>
    <property type="evidence" value="ECO:0007669"/>
    <property type="project" value="UniProtKB-UniRule"/>
</dbReference>
<evidence type="ECO:0000256" key="2">
    <source>
        <dbReference type="ARBA" id="ARBA00004939"/>
    </source>
</evidence>
<gene>
    <name evidence="8" type="primary">tpiA</name>
    <name evidence="10" type="ORF">GM676_25010</name>
</gene>
<organism evidence="10 11">
    <name type="scientific">Duganella radicis</name>
    <dbReference type="NCBI Taxonomy" id="551988"/>
    <lineage>
        <taxon>Bacteria</taxon>
        <taxon>Pseudomonadati</taxon>
        <taxon>Pseudomonadota</taxon>
        <taxon>Betaproteobacteria</taxon>
        <taxon>Burkholderiales</taxon>
        <taxon>Oxalobacteraceae</taxon>
        <taxon>Telluria group</taxon>
        <taxon>Duganella</taxon>
    </lineage>
</organism>
<dbReference type="GO" id="GO:0005829">
    <property type="term" value="C:cytosol"/>
    <property type="evidence" value="ECO:0007669"/>
    <property type="project" value="TreeGrafter"/>
</dbReference>
<comment type="subunit">
    <text evidence="8 9">Homodimer.</text>
</comment>
<dbReference type="FunFam" id="3.20.20.70:FF:000016">
    <property type="entry name" value="Triosephosphate isomerase"/>
    <property type="match status" value="1"/>
</dbReference>
<evidence type="ECO:0000256" key="4">
    <source>
        <dbReference type="ARBA" id="ARBA00022432"/>
    </source>
</evidence>
<dbReference type="AlphaFoldDB" id="A0A6L6PPX5"/>
<dbReference type="Gene3D" id="3.20.20.70">
    <property type="entry name" value="Aldolase class I"/>
    <property type="match status" value="1"/>
</dbReference>
<evidence type="ECO:0000313" key="11">
    <source>
        <dbReference type="Proteomes" id="UP000475582"/>
    </source>
</evidence>
<dbReference type="PROSITE" id="PS51440">
    <property type="entry name" value="TIM_2"/>
    <property type="match status" value="1"/>
</dbReference>
<comment type="catalytic activity">
    <reaction evidence="8 9">
        <text>D-glyceraldehyde 3-phosphate = dihydroxyacetone phosphate</text>
        <dbReference type="Rhea" id="RHEA:18585"/>
        <dbReference type="ChEBI" id="CHEBI:57642"/>
        <dbReference type="ChEBI" id="CHEBI:59776"/>
        <dbReference type="EC" id="5.3.1.1"/>
    </reaction>
</comment>
<comment type="pathway">
    <text evidence="2">Carbohydrate metabolism; erythritol degradation.</text>
</comment>
<evidence type="ECO:0000256" key="6">
    <source>
        <dbReference type="ARBA" id="ARBA00023152"/>
    </source>
</evidence>
<dbReference type="CDD" id="cd00311">
    <property type="entry name" value="TIM"/>
    <property type="match status" value="1"/>
</dbReference>
<dbReference type="InterPro" id="IPR000652">
    <property type="entry name" value="Triosephosphate_isomerase"/>
</dbReference>
<comment type="function">
    <text evidence="8">Involved in the gluconeogenesis. Catalyzes stereospecifically the conversion of dihydroxyacetone phosphate (DHAP) to D-glyceraldehyde-3-phosphate (G3P).</text>
</comment>
<accession>A0A6L6PPX5</accession>
<dbReference type="OrthoDB" id="9809429at2"/>
<feature type="binding site" evidence="8">
    <location>
        <begin position="179"/>
        <end position="180"/>
    </location>
    <ligand>
        <name>substrate</name>
    </ligand>
</feature>
<dbReference type="GO" id="GO:0019563">
    <property type="term" value="P:glycerol catabolic process"/>
    <property type="evidence" value="ECO:0007669"/>
    <property type="project" value="TreeGrafter"/>
</dbReference>
<feature type="active site" description="Electrophile" evidence="8">
    <location>
        <position position="48"/>
    </location>
</feature>
<reference evidence="10 11" key="1">
    <citation type="submission" date="2019-11" db="EMBL/GenBank/DDBJ databases">
        <title>Type strains purchased from KCTC, JCM and DSMZ.</title>
        <authorList>
            <person name="Lu H."/>
        </authorList>
    </citation>
    <scope>NUCLEOTIDE SEQUENCE [LARGE SCALE GENOMIC DNA]</scope>
    <source>
        <strain evidence="10 11">KCTC 22382</strain>
    </source>
</reference>
<feature type="binding site" evidence="8">
    <location>
        <position position="126"/>
    </location>
    <ligand>
        <name>substrate</name>
    </ligand>
</feature>